<dbReference type="AlphaFoldDB" id="H5XIF8"/>
<dbReference type="InterPro" id="IPR012347">
    <property type="entry name" value="Ferritin-like"/>
</dbReference>
<feature type="compositionally biased region" description="Polar residues" evidence="1">
    <location>
        <begin position="1"/>
        <end position="14"/>
    </location>
</feature>
<sequence length="252" mass="26673">MAAQEQSGPETSAETAGPPRSAPPTWSRAVIFGAAALAALLIGATIGLVIGQSRAGDEPPASPQAGSVAVGFAQDMSRHHLQAVTMANWARDHSDDPAIKQLAFDIASVQLEQVGRMKGWLMLWSQPEEPLGEPMTWMSGPQGHAHGSSGGAVSDASDAPDASDDGRMPGMASEEELAKLRSLSGEELDVYFLQLMLRHHQGGVEMAQYGYDHSSVRAVKTLANSMLVSQDAEMDTMRGMLAERGAQPLPFP</sequence>
<evidence type="ECO:0000259" key="3">
    <source>
        <dbReference type="Pfam" id="PF03713"/>
    </source>
</evidence>
<name>H5XIF8_9PSEU</name>
<dbReference type="EMBL" id="CM001440">
    <property type="protein sequence ID" value="EHR62819.1"/>
    <property type="molecule type" value="Genomic_DNA"/>
</dbReference>
<dbReference type="STRING" id="882082.SaccyDRAFT_3995"/>
<evidence type="ECO:0000313" key="5">
    <source>
        <dbReference type="Proteomes" id="UP000002791"/>
    </source>
</evidence>
<dbReference type="HOGENOM" id="CLU_074343_0_0_11"/>
<keyword evidence="2" id="KW-1133">Transmembrane helix</keyword>
<feature type="domain" description="DUF305" evidence="3">
    <location>
        <begin position="70"/>
        <end position="241"/>
    </location>
</feature>
<dbReference type="RefSeq" id="WP_005458798.1">
    <property type="nucleotide sequence ID" value="NZ_CM001440.1"/>
</dbReference>
<keyword evidence="2" id="KW-0812">Transmembrane</keyword>
<feature type="region of interest" description="Disordered" evidence="1">
    <location>
        <begin position="139"/>
        <end position="170"/>
    </location>
</feature>
<dbReference type="OrthoDB" id="26872at2"/>
<keyword evidence="5" id="KW-1185">Reference proteome</keyword>
<gene>
    <name evidence="4" type="ORF">SaccyDRAFT_3995</name>
</gene>
<dbReference type="PANTHER" id="PTHR36933">
    <property type="entry name" value="SLL0788 PROTEIN"/>
    <property type="match status" value="1"/>
</dbReference>
<dbReference type="eggNOG" id="COG3544">
    <property type="taxonomic scope" value="Bacteria"/>
</dbReference>
<proteinExistence type="predicted"/>
<dbReference type="Gene3D" id="1.20.1260.10">
    <property type="match status" value="1"/>
</dbReference>
<evidence type="ECO:0000256" key="1">
    <source>
        <dbReference type="SAM" id="MobiDB-lite"/>
    </source>
</evidence>
<dbReference type="PANTHER" id="PTHR36933:SF1">
    <property type="entry name" value="SLL0788 PROTEIN"/>
    <property type="match status" value="1"/>
</dbReference>
<feature type="transmembrane region" description="Helical" evidence="2">
    <location>
        <begin position="29"/>
        <end position="50"/>
    </location>
</feature>
<dbReference type="Pfam" id="PF03713">
    <property type="entry name" value="DUF305"/>
    <property type="match status" value="1"/>
</dbReference>
<feature type="compositionally biased region" description="Low complexity" evidence="1">
    <location>
        <begin position="143"/>
        <end position="160"/>
    </location>
</feature>
<keyword evidence="2" id="KW-0472">Membrane</keyword>
<evidence type="ECO:0000313" key="4">
    <source>
        <dbReference type="EMBL" id="EHR62819.1"/>
    </source>
</evidence>
<feature type="region of interest" description="Disordered" evidence="1">
    <location>
        <begin position="1"/>
        <end position="23"/>
    </location>
</feature>
<dbReference type="InterPro" id="IPR005183">
    <property type="entry name" value="DUF305_CopM-like"/>
</dbReference>
<organism evidence="4 5">
    <name type="scientific">Saccharomonospora cyanea NA-134</name>
    <dbReference type="NCBI Taxonomy" id="882082"/>
    <lineage>
        <taxon>Bacteria</taxon>
        <taxon>Bacillati</taxon>
        <taxon>Actinomycetota</taxon>
        <taxon>Actinomycetes</taxon>
        <taxon>Pseudonocardiales</taxon>
        <taxon>Pseudonocardiaceae</taxon>
        <taxon>Saccharomonospora</taxon>
    </lineage>
</organism>
<evidence type="ECO:0000256" key="2">
    <source>
        <dbReference type="SAM" id="Phobius"/>
    </source>
</evidence>
<protein>
    <recommendedName>
        <fullName evidence="3">DUF305 domain-containing protein</fullName>
    </recommendedName>
</protein>
<reference evidence="4 5" key="1">
    <citation type="submission" date="2011-11" db="EMBL/GenBank/DDBJ databases">
        <title>The Noncontiguous Finished sequence of Saccharomonospora cyanea NA-134.</title>
        <authorList>
            <consortium name="US DOE Joint Genome Institute"/>
            <person name="Lucas S."/>
            <person name="Han J."/>
            <person name="Lapidus A."/>
            <person name="Cheng J.-F."/>
            <person name="Goodwin L."/>
            <person name="Pitluck S."/>
            <person name="Peters L."/>
            <person name="Ovchinnikova G."/>
            <person name="Lu M."/>
            <person name="Detter J.C."/>
            <person name="Han C."/>
            <person name="Tapia R."/>
            <person name="Land M."/>
            <person name="Hauser L."/>
            <person name="Kyrpides N."/>
            <person name="Ivanova N."/>
            <person name="Pagani I."/>
            <person name="Brambilla E.-M."/>
            <person name="Klenk H.-P."/>
            <person name="Woyke T."/>
        </authorList>
    </citation>
    <scope>NUCLEOTIDE SEQUENCE [LARGE SCALE GENOMIC DNA]</scope>
    <source>
        <strain evidence="4 5">NA-134</strain>
    </source>
</reference>
<dbReference type="Proteomes" id="UP000002791">
    <property type="component" value="Chromosome"/>
</dbReference>
<accession>H5XIF8</accession>